<keyword evidence="2" id="KW-1185">Reference proteome</keyword>
<organism evidence="1 2">
    <name type="scientific">Aristaeella lactis</name>
    <dbReference type="NCBI Taxonomy" id="3046383"/>
    <lineage>
        <taxon>Bacteria</taxon>
        <taxon>Bacillati</taxon>
        <taxon>Bacillota</taxon>
        <taxon>Clostridia</taxon>
        <taxon>Eubacteriales</taxon>
        <taxon>Aristaeellaceae</taxon>
        <taxon>Aristaeella</taxon>
    </lineage>
</organism>
<accession>A0AC61PM39</accession>
<name>A0AC61PM39_9FIRM</name>
<protein>
    <submittedName>
        <fullName evidence="1">Aldouronate transport system substrate-binding protein</fullName>
    </submittedName>
</protein>
<dbReference type="EMBL" id="FWXZ01000003">
    <property type="protein sequence ID" value="SMC66758.1"/>
    <property type="molecule type" value="Genomic_DNA"/>
</dbReference>
<sequence>MKKNLKKWLVVLMMAVMVITMTACSGGNKDAAPAEKKEETAAAPAEEKKEEPAAAPAAATGNPLVDNYGFQWQDASAPILNEQGAKDIAFRVYSSKNASAKDYNDMKIMADLFAQTNVQVNWENVSESVYSQQKNLIFGNKDNRPDAIYHAGMGAGEIIKYAKRKVLVPISDYLEYMPNFSKLLEERPDIRNQLLNVEDGKIYSLPRIEEMGLLQSPNLLFLNIAWTKEAIEAGAVSDLTADQLKDGLALKSSQMEEILTYFRDHDMNGNGKTDDERPLSFVYNNWQGNQCDLYGMFGLNDNLEHRVLVDGKVTYSVQDDRFKEATNFISRWVDAGLIDKVSFEQSQDNFLANGKGLETYGAFYWWESETVVSNPENYIVCSPMIGPNGDQTICVSNNPEVSTGEVILFTSCKYPEILLAYFDRYYDPVISAQINYGPIGIVYEEERDDKGMLVQKPLPEGVTTDELRLQNAPLGIIYLGEYAWNNVVHMEPRAQLRLERLQQCAKPFVPENVTPFPNLQFTLEELNTLSNYETNLNDYIRTNLISWLMKGGVSDDAWAAFQNDLNGKVNLAGIQKVYQDAYDRYIAK</sequence>
<gene>
    <name evidence="1" type="ORF">SAMN06297397_1870</name>
</gene>
<reference evidence="1" key="1">
    <citation type="submission" date="2017-04" db="EMBL/GenBank/DDBJ databases">
        <authorList>
            <person name="Varghese N."/>
            <person name="Submissions S."/>
        </authorList>
    </citation>
    <scope>NUCLEOTIDE SEQUENCE</scope>
    <source>
        <strain evidence="1">WTE2008</strain>
    </source>
</reference>
<proteinExistence type="predicted"/>
<evidence type="ECO:0000313" key="1">
    <source>
        <dbReference type="EMBL" id="SMC66758.1"/>
    </source>
</evidence>
<dbReference type="Proteomes" id="UP000192328">
    <property type="component" value="Unassembled WGS sequence"/>
</dbReference>
<comment type="caution">
    <text evidence="1">The sequence shown here is derived from an EMBL/GenBank/DDBJ whole genome shotgun (WGS) entry which is preliminary data.</text>
</comment>
<evidence type="ECO:0000313" key="2">
    <source>
        <dbReference type="Proteomes" id="UP000192328"/>
    </source>
</evidence>